<evidence type="ECO:0000256" key="2">
    <source>
        <dbReference type="SAM" id="Phobius"/>
    </source>
</evidence>
<feature type="compositionally biased region" description="Acidic residues" evidence="1">
    <location>
        <begin position="422"/>
        <end position="439"/>
    </location>
</feature>
<keyword evidence="2" id="KW-1133">Transmembrane helix</keyword>
<name>A0ABQ9XCH4_9EUKA</name>
<dbReference type="Proteomes" id="UP001281761">
    <property type="component" value="Unassembled WGS sequence"/>
</dbReference>
<gene>
    <name evidence="3" type="ORF">BLNAU_14897</name>
</gene>
<protein>
    <submittedName>
        <fullName evidence="3">Uncharacterized protein</fullName>
    </submittedName>
</protein>
<comment type="caution">
    <text evidence="3">The sequence shown here is derived from an EMBL/GenBank/DDBJ whole genome shotgun (WGS) entry which is preliminary data.</text>
</comment>
<keyword evidence="4" id="KW-1185">Reference proteome</keyword>
<sequence>MDLNEIEWDSFAERRDTDEIRSLFDSRIPPLPQYVVNENVNNDVIDCGSEQLPCSSIEFAVGRIHPHRTNAVAVVLHSSVDLKEQLSDTRCSFVEGSNHTLSIVQNVVDSAAAIVVREKFELVAVSVTLPPNASSLGKTIGIIECSSGSLSLRRVTVLQPSMTGHLRRVIVLAVDTNVTISECELNRLSTEDDLISLRYTSNTIPSFHFRNVSFVSCQPPSAVRIALTFSPEHQKVKMRDHFEKMTLDWKHPEWYSLTVGTKHSSFLFDVVVHPAVCGGLGVAGLLALLVVPWLICTPAMFPVMLCYRRQHSKTDPPNRSHCCKCLLPDGGRGQRGHDPWDAIALLNGIPNEYRYSTITDAKTRQQTGQNEEGQPIDTIQMTRAIAADGMNSIHISDRDQTNHTESISTTRHQRNRHVSTDSDSEDMLDSSDVSEEEFI</sequence>
<organism evidence="3 4">
    <name type="scientific">Blattamonas nauphoetae</name>
    <dbReference type="NCBI Taxonomy" id="2049346"/>
    <lineage>
        <taxon>Eukaryota</taxon>
        <taxon>Metamonada</taxon>
        <taxon>Preaxostyla</taxon>
        <taxon>Oxymonadida</taxon>
        <taxon>Blattamonas</taxon>
    </lineage>
</organism>
<evidence type="ECO:0000313" key="3">
    <source>
        <dbReference type="EMBL" id="KAK2950211.1"/>
    </source>
</evidence>
<keyword evidence="2" id="KW-0812">Transmembrane</keyword>
<evidence type="ECO:0000256" key="1">
    <source>
        <dbReference type="SAM" id="MobiDB-lite"/>
    </source>
</evidence>
<feature type="transmembrane region" description="Helical" evidence="2">
    <location>
        <begin position="280"/>
        <end position="307"/>
    </location>
</feature>
<accession>A0ABQ9XCH4</accession>
<reference evidence="3 4" key="1">
    <citation type="journal article" date="2022" name="bioRxiv">
        <title>Genomics of Preaxostyla Flagellates Illuminates Evolutionary Transitions and the Path Towards Mitochondrial Loss.</title>
        <authorList>
            <person name="Novak L.V.F."/>
            <person name="Treitli S.C."/>
            <person name="Pyrih J."/>
            <person name="Halakuc P."/>
            <person name="Pipaliya S.V."/>
            <person name="Vacek V."/>
            <person name="Brzon O."/>
            <person name="Soukal P."/>
            <person name="Eme L."/>
            <person name="Dacks J.B."/>
            <person name="Karnkowska A."/>
            <person name="Elias M."/>
            <person name="Hampl V."/>
        </authorList>
    </citation>
    <scope>NUCLEOTIDE SEQUENCE [LARGE SCALE GENOMIC DNA]</scope>
    <source>
        <strain evidence="3">NAU3</strain>
        <tissue evidence="3">Gut</tissue>
    </source>
</reference>
<evidence type="ECO:0000313" key="4">
    <source>
        <dbReference type="Proteomes" id="UP001281761"/>
    </source>
</evidence>
<feature type="region of interest" description="Disordered" evidence="1">
    <location>
        <begin position="395"/>
        <end position="439"/>
    </location>
</feature>
<dbReference type="EMBL" id="JARBJD010000141">
    <property type="protein sequence ID" value="KAK2950211.1"/>
    <property type="molecule type" value="Genomic_DNA"/>
</dbReference>
<proteinExistence type="predicted"/>
<keyword evidence="2" id="KW-0472">Membrane</keyword>